<reference evidence="1 2" key="1">
    <citation type="submission" date="2011-12" db="EMBL/GenBank/DDBJ databases">
        <title>The Genome Sequence of Prevotella maculosa OT 289.</title>
        <authorList>
            <consortium name="The Broad Institute Genome Sequencing Platform"/>
            <person name="Earl A."/>
            <person name="Ward D."/>
            <person name="Feldgarden M."/>
            <person name="Gevers D."/>
            <person name="Izard J."/>
            <person name="Blanton J.M."/>
            <person name="Mathney J."/>
            <person name="Tanner A.C."/>
            <person name="Dewhirst F.E."/>
            <person name="Young S.K."/>
            <person name="Zeng Q."/>
            <person name="Gargeya S."/>
            <person name="Fitzgerald M."/>
            <person name="Haas B."/>
            <person name="Abouelleil A."/>
            <person name="Alvarado L."/>
            <person name="Arachchi H.M."/>
            <person name="Berlin A."/>
            <person name="Chapman S.B."/>
            <person name="Gearin G."/>
            <person name="Goldberg J."/>
            <person name="Griggs A."/>
            <person name="Gujja S."/>
            <person name="Hansen M."/>
            <person name="Heiman D."/>
            <person name="Howarth C."/>
            <person name="Larimer J."/>
            <person name="Lui A."/>
            <person name="MacDonald P.J.P."/>
            <person name="McCowen C."/>
            <person name="Montmayeur A."/>
            <person name="Murphy C."/>
            <person name="Neiman D."/>
            <person name="Pearson M."/>
            <person name="Priest M."/>
            <person name="Roberts A."/>
            <person name="Saif S."/>
            <person name="Shea T."/>
            <person name="Sisk P."/>
            <person name="Stolte C."/>
            <person name="Sykes S."/>
            <person name="Wortman J."/>
            <person name="Nusbaum C."/>
            <person name="Birren B."/>
        </authorList>
    </citation>
    <scope>NUCLEOTIDE SEQUENCE [LARGE SCALE GENOMIC DNA]</scope>
    <source>
        <strain evidence="1 2">OT 289</strain>
    </source>
</reference>
<proteinExistence type="predicted"/>
<dbReference type="Proteomes" id="UP000003167">
    <property type="component" value="Unassembled WGS sequence"/>
</dbReference>
<comment type="caution">
    <text evidence="1">The sequence shown here is derived from an EMBL/GenBank/DDBJ whole genome shotgun (WGS) entry which is preliminary data.</text>
</comment>
<dbReference type="RefSeq" id="WP_008564866.1">
    <property type="nucleotide sequence ID" value="NZ_JH594502.1"/>
</dbReference>
<evidence type="ECO:0008006" key="3">
    <source>
        <dbReference type="Google" id="ProtNLM"/>
    </source>
</evidence>
<dbReference type="PATRIC" id="fig|999422.3.peg.1052"/>
<sequence length="156" mass="18319">MKVYHASNTIIKRPDTLHSRVALDFGQGFYVTVLREQAIKYGERFKLRKQQAFLNVYELSDGWQAKNIKKFTAYDAEWLDFITANRRQRSVVSYDCVEGGIANDRIFRTIDLFLSQDISRDEALKRLRFEEPNHQICFLKQALIDAFLSFIDAEEI</sequence>
<organism evidence="1 2">
    <name type="scientific">Segatella maculosa OT 289</name>
    <dbReference type="NCBI Taxonomy" id="999422"/>
    <lineage>
        <taxon>Bacteria</taxon>
        <taxon>Pseudomonadati</taxon>
        <taxon>Bacteroidota</taxon>
        <taxon>Bacteroidia</taxon>
        <taxon>Bacteroidales</taxon>
        <taxon>Prevotellaceae</taxon>
        <taxon>Segatella</taxon>
    </lineage>
</organism>
<dbReference type="HOGENOM" id="CLU_075559_1_0_10"/>
<name>H1HLI0_9BACT</name>
<gene>
    <name evidence="1" type="ORF">HMPREF9944_01024</name>
</gene>
<dbReference type="Pfam" id="PF13151">
    <property type="entry name" value="DUF3990"/>
    <property type="match status" value="1"/>
</dbReference>
<evidence type="ECO:0000313" key="1">
    <source>
        <dbReference type="EMBL" id="EHO71908.1"/>
    </source>
</evidence>
<dbReference type="InterPro" id="IPR025051">
    <property type="entry name" value="DUF3990"/>
</dbReference>
<evidence type="ECO:0000313" key="2">
    <source>
        <dbReference type="Proteomes" id="UP000003167"/>
    </source>
</evidence>
<dbReference type="EMBL" id="AGEK01000019">
    <property type="protein sequence ID" value="EHO71908.1"/>
    <property type="molecule type" value="Genomic_DNA"/>
</dbReference>
<dbReference type="AlphaFoldDB" id="H1HLI0"/>
<dbReference type="OrthoDB" id="9813772at2"/>
<accession>H1HLI0</accession>
<keyword evidence="2" id="KW-1185">Reference proteome</keyword>
<dbReference type="STRING" id="999422.HMPREF9944_01024"/>
<protein>
    <recommendedName>
        <fullName evidence="3">DUF3990 domain-containing protein</fullName>
    </recommendedName>
</protein>